<dbReference type="SUPFAM" id="SSF48726">
    <property type="entry name" value="Immunoglobulin"/>
    <property type="match status" value="1"/>
</dbReference>
<comment type="caution">
    <text evidence="2">The sequence shown here is derived from an EMBL/GenBank/DDBJ whole genome shotgun (WGS) entry which is preliminary data.</text>
</comment>
<evidence type="ECO:0000313" key="2">
    <source>
        <dbReference type="EMBL" id="GCC43109.1"/>
    </source>
</evidence>
<name>A0A401TKD7_CHIPU</name>
<dbReference type="AlphaFoldDB" id="A0A401TKD7"/>
<feature type="domain" description="Ig-like" evidence="1">
    <location>
        <begin position="2"/>
        <end position="89"/>
    </location>
</feature>
<dbReference type="InterPro" id="IPR003597">
    <property type="entry name" value="Ig_C1-set"/>
</dbReference>
<evidence type="ECO:0000313" key="3">
    <source>
        <dbReference type="Proteomes" id="UP000287033"/>
    </source>
</evidence>
<dbReference type="InterPro" id="IPR036179">
    <property type="entry name" value="Ig-like_dom_sf"/>
</dbReference>
<dbReference type="InterPro" id="IPR013783">
    <property type="entry name" value="Ig-like_fold"/>
</dbReference>
<accession>A0A401TKD7</accession>
<dbReference type="SMART" id="SM00407">
    <property type="entry name" value="IGc1"/>
    <property type="match status" value="1"/>
</dbReference>
<dbReference type="Gene3D" id="2.60.40.10">
    <property type="entry name" value="Immunoglobulins"/>
    <property type="match status" value="1"/>
</dbReference>
<keyword evidence="3" id="KW-1185">Reference proteome</keyword>
<dbReference type="STRING" id="137246.A0A401TKD7"/>
<dbReference type="OrthoDB" id="9949628at2759"/>
<dbReference type="PROSITE" id="PS50835">
    <property type="entry name" value="IG_LIKE"/>
    <property type="match status" value="1"/>
</dbReference>
<feature type="non-terminal residue" evidence="2">
    <location>
        <position position="1"/>
    </location>
</feature>
<dbReference type="Pfam" id="PF07654">
    <property type="entry name" value="C1-set"/>
    <property type="match status" value="1"/>
</dbReference>
<organism evidence="2 3">
    <name type="scientific">Chiloscyllium punctatum</name>
    <name type="common">Brownbanded bambooshark</name>
    <name type="synonym">Hemiscyllium punctatum</name>
    <dbReference type="NCBI Taxonomy" id="137246"/>
    <lineage>
        <taxon>Eukaryota</taxon>
        <taxon>Metazoa</taxon>
        <taxon>Chordata</taxon>
        <taxon>Craniata</taxon>
        <taxon>Vertebrata</taxon>
        <taxon>Chondrichthyes</taxon>
        <taxon>Elasmobranchii</taxon>
        <taxon>Galeomorphii</taxon>
        <taxon>Galeoidea</taxon>
        <taxon>Orectolobiformes</taxon>
        <taxon>Hemiscylliidae</taxon>
        <taxon>Chiloscyllium</taxon>
    </lineage>
</organism>
<evidence type="ECO:0000259" key="1">
    <source>
        <dbReference type="PROSITE" id="PS50835"/>
    </source>
</evidence>
<dbReference type="InterPro" id="IPR050160">
    <property type="entry name" value="MHC/Immunoglobulin"/>
</dbReference>
<gene>
    <name evidence="2" type="ORF">chiPu_0027285</name>
</gene>
<dbReference type="Proteomes" id="UP000287033">
    <property type="component" value="Unassembled WGS sequence"/>
</dbReference>
<sequence length="118" mass="13311">IPTVRLYPDESGVTGRRVILNCLVSDLFPPAAEVSFWKNGQPLEPVDQTALFTFDSSWRYTVLYHAQIEPTVGDRYSCLVELENKQQMQEYWGIVPINTGVRGVRDTLTLGYGGYGTH</sequence>
<proteinExistence type="predicted"/>
<dbReference type="PANTHER" id="PTHR19944">
    <property type="entry name" value="MHC CLASS II-RELATED"/>
    <property type="match status" value="1"/>
</dbReference>
<dbReference type="EMBL" id="BEZZ01099794">
    <property type="protein sequence ID" value="GCC43109.1"/>
    <property type="molecule type" value="Genomic_DNA"/>
</dbReference>
<protein>
    <recommendedName>
        <fullName evidence="1">Ig-like domain-containing protein</fullName>
    </recommendedName>
</protein>
<reference evidence="2 3" key="1">
    <citation type="journal article" date="2018" name="Nat. Ecol. Evol.">
        <title>Shark genomes provide insights into elasmobranch evolution and the origin of vertebrates.</title>
        <authorList>
            <person name="Hara Y"/>
            <person name="Yamaguchi K"/>
            <person name="Onimaru K"/>
            <person name="Kadota M"/>
            <person name="Koyanagi M"/>
            <person name="Keeley SD"/>
            <person name="Tatsumi K"/>
            <person name="Tanaka K"/>
            <person name="Motone F"/>
            <person name="Kageyama Y"/>
            <person name="Nozu R"/>
            <person name="Adachi N"/>
            <person name="Nishimura O"/>
            <person name="Nakagawa R"/>
            <person name="Tanegashima C"/>
            <person name="Kiyatake I"/>
            <person name="Matsumoto R"/>
            <person name="Murakumo K"/>
            <person name="Nishida K"/>
            <person name="Terakita A"/>
            <person name="Kuratani S"/>
            <person name="Sato K"/>
            <person name="Hyodo S Kuraku.S."/>
        </authorList>
    </citation>
    <scope>NUCLEOTIDE SEQUENCE [LARGE SCALE GENOMIC DNA]</scope>
</reference>
<dbReference type="InterPro" id="IPR007110">
    <property type="entry name" value="Ig-like_dom"/>
</dbReference>